<dbReference type="VEuPathDB" id="FungiDB:MYCFIDRAFT_179578"/>
<dbReference type="PANTHER" id="PTHR42085:SF1">
    <property type="entry name" value="F-BOX DOMAIN-CONTAINING PROTEIN"/>
    <property type="match status" value="1"/>
</dbReference>
<evidence type="ECO:0000313" key="2">
    <source>
        <dbReference type="EMBL" id="EME78134.1"/>
    </source>
</evidence>
<evidence type="ECO:0000259" key="1">
    <source>
        <dbReference type="Pfam" id="PF24864"/>
    </source>
</evidence>
<dbReference type="InterPro" id="IPR038883">
    <property type="entry name" value="AN11006-like"/>
</dbReference>
<dbReference type="AlphaFoldDB" id="M2ZG67"/>
<dbReference type="GeneID" id="19334156"/>
<dbReference type="EMBL" id="KB446564">
    <property type="protein sequence ID" value="EME78134.1"/>
    <property type="molecule type" value="Genomic_DNA"/>
</dbReference>
<sequence length="617" mass="70303">MVFFGLGGGGDTLQAVRCSQKAEEEEECKHSHAHKEYSFLDFRRKQANRDFRKAKTGLEEGWSGYAYKEDRSDPLSPYQHRPIKQWPNIPALGEMRAPNVCWREEDPNTCVGISIEKDSHSLVSQSMAYESSAGKRTITPAFAQIRSSYRSVLANSQNPGTLITRASNDQTRHRSSSYHELSMGDTAETEQGLQARKQLRKELEPHIDVLYTTRGEPSFTLSELIVCAIVFQDEKYATADNIAGWITKACSFYAHQAIDKYMAALVRQREDPYEGVYVPSLSFPISGFRDAMKEYDLPLEVLETDSSTDSTNPGNANYSTRPRRRIKRPALVRQQIEMPRYTISAGPARVYLRHWLNPPRAGHHFRFFELPPELRNRIYKMLFVYDEEAHLATKRKLVLPAPIPRHRVTLPNLERNENLDKCRENTARMLALIATCKQARHEGRGIFYSLNTFYYEGLAALGSSLLKSSGVSLDMLRRLSLSVDFLPRTRGWSRSDSSRISWVRQSIAGVQLLGQLRLDKLVLFQASCPAYSTCRSRSHHLDMVKATRADDDTNTLFTVCLNAIVAAAKRAKHVKVYPYGGCNALEQYIHTRLKEAVSVKMLCCSFPKYREDDMLFL</sequence>
<accession>M2ZG67</accession>
<dbReference type="Proteomes" id="UP000016932">
    <property type="component" value="Unassembled WGS sequence"/>
</dbReference>
<feature type="domain" description="DUF7730" evidence="1">
    <location>
        <begin position="366"/>
        <end position="482"/>
    </location>
</feature>
<dbReference type="KEGG" id="pfj:MYCFIDRAFT_179578"/>
<organism evidence="2 3">
    <name type="scientific">Pseudocercospora fijiensis (strain CIRAD86)</name>
    <name type="common">Black leaf streak disease fungus</name>
    <name type="synonym">Mycosphaerella fijiensis</name>
    <dbReference type="NCBI Taxonomy" id="383855"/>
    <lineage>
        <taxon>Eukaryota</taxon>
        <taxon>Fungi</taxon>
        <taxon>Dikarya</taxon>
        <taxon>Ascomycota</taxon>
        <taxon>Pezizomycotina</taxon>
        <taxon>Dothideomycetes</taxon>
        <taxon>Dothideomycetidae</taxon>
        <taxon>Mycosphaerellales</taxon>
        <taxon>Mycosphaerellaceae</taxon>
        <taxon>Pseudocercospora</taxon>
    </lineage>
</organism>
<dbReference type="PANTHER" id="PTHR42085">
    <property type="entry name" value="F-BOX DOMAIN-CONTAINING PROTEIN"/>
    <property type="match status" value="1"/>
</dbReference>
<dbReference type="InterPro" id="IPR056632">
    <property type="entry name" value="DUF7730"/>
</dbReference>
<dbReference type="HOGENOM" id="CLU_442874_0_0_1"/>
<gene>
    <name evidence="2" type="ORF">MYCFIDRAFT_179578</name>
</gene>
<proteinExistence type="predicted"/>
<dbReference type="OrthoDB" id="3650264at2759"/>
<reference evidence="2 3" key="1">
    <citation type="journal article" date="2012" name="PLoS Pathog.">
        <title>Diverse lifestyles and strategies of plant pathogenesis encoded in the genomes of eighteen Dothideomycetes fungi.</title>
        <authorList>
            <person name="Ohm R.A."/>
            <person name="Feau N."/>
            <person name="Henrissat B."/>
            <person name="Schoch C.L."/>
            <person name="Horwitz B.A."/>
            <person name="Barry K.W."/>
            <person name="Condon B.J."/>
            <person name="Copeland A.C."/>
            <person name="Dhillon B."/>
            <person name="Glaser F."/>
            <person name="Hesse C.N."/>
            <person name="Kosti I."/>
            <person name="LaButti K."/>
            <person name="Lindquist E.A."/>
            <person name="Lucas S."/>
            <person name="Salamov A.A."/>
            <person name="Bradshaw R.E."/>
            <person name="Ciuffetti L."/>
            <person name="Hamelin R.C."/>
            <person name="Kema G.H.J."/>
            <person name="Lawrence C."/>
            <person name="Scott J.A."/>
            <person name="Spatafora J.W."/>
            <person name="Turgeon B.G."/>
            <person name="de Wit P.J.G.M."/>
            <person name="Zhong S."/>
            <person name="Goodwin S.B."/>
            <person name="Grigoriev I.V."/>
        </authorList>
    </citation>
    <scope>NUCLEOTIDE SEQUENCE [LARGE SCALE GENOMIC DNA]</scope>
    <source>
        <strain evidence="2 3">CIRAD86</strain>
    </source>
</reference>
<evidence type="ECO:0000313" key="3">
    <source>
        <dbReference type="Proteomes" id="UP000016932"/>
    </source>
</evidence>
<dbReference type="RefSeq" id="XP_007931824.1">
    <property type="nucleotide sequence ID" value="XM_007933633.1"/>
</dbReference>
<dbReference type="Pfam" id="PF24864">
    <property type="entry name" value="DUF7730"/>
    <property type="match status" value="1"/>
</dbReference>
<protein>
    <recommendedName>
        <fullName evidence="1">DUF7730 domain-containing protein</fullName>
    </recommendedName>
</protein>
<name>M2ZG67_PSEFD</name>
<keyword evidence="3" id="KW-1185">Reference proteome</keyword>